<comment type="subcellular location">
    <subcellularLocation>
        <location evidence="1">Endomembrane system</location>
        <topology evidence="1">Multi-pass membrane protein</topology>
    </subcellularLocation>
</comment>
<dbReference type="Proteomes" id="UP000014809">
    <property type="component" value="Chromosome"/>
</dbReference>
<keyword evidence="3 5" id="KW-1133">Transmembrane helix</keyword>
<reference evidence="6 7" key="1">
    <citation type="submission" date="2012-06" db="EMBL/GenBank/DDBJ databases">
        <title>Complete genome sequence of Corynebacterium terpenotabidum Y-11 (=DSM 44721).</title>
        <authorList>
            <person name="Ruckert C."/>
            <person name="Albersmeier A."/>
            <person name="Al-Dilaimi A."/>
            <person name="Szczepanowski R."/>
            <person name="Kalinowski J."/>
        </authorList>
    </citation>
    <scope>NUCLEOTIDE SEQUENCE [LARGE SCALE GENOMIC DNA]</scope>
    <source>
        <strain evidence="6 7">Y-11</strain>
    </source>
</reference>
<dbReference type="RefSeq" id="WP_020441428.1">
    <property type="nucleotide sequence ID" value="NC_021663.1"/>
</dbReference>
<dbReference type="PATRIC" id="fig|1200352.3.peg.1448"/>
<organism evidence="6 7">
    <name type="scientific">Corynebacterium terpenotabidum Y-11</name>
    <dbReference type="NCBI Taxonomy" id="1200352"/>
    <lineage>
        <taxon>Bacteria</taxon>
        <taxon>Bacillati</taxon>
        <taxon>Actinomycetota</taxon>
        <taxon>Actinomycetes</taxon>
        <taxon>Mycobacteriales</taxon>
        <taxon>Corynebacteriaceae</taxon>
        <taxon>Corynebacterium</taxon>
    </lineage>
</organism>
<dbReference type="OrthoDB" id="4773939at2"/>
<dbReference type="KEGG" id="cter:A606_07100"/>
<evidence type="ECO:0000256" key="4">
    <source>
        <dbReference type="ARBA" id="ARBA00023136"/>
    </source>
</evidence>
<dbReference type="GO" id="GO:0005384">
    <property type="term" value="F:manganese ion transmembrane transporter activity"/>
    <property type="evidence" value="ECO:0007669"/>
    <property type="project" value="InterPro"/>
</dbReference>
<dbReference type="HOGENOM" id="CLU_038957_3_2_11"/>
<evidence type="ECO:0000256" key="2">
    <source>
        <dbReference type="ARBA" id="ARBA00022692"/>
    </source>
</evidence>
<dbReference type="AlphaFoldDB" id="S4XD45"/>
<dbReference type="InterPro" id="IPR008217">
    <property type="entry name" value="Ccc1_fam"/>
</dbReference>
<proteinExistence type="predicted"/>
<dbReference type="eggNOG" id="COG1814">
    <property type="taxonomic scope" value="Bacteria"/>
</dbReference>
<keyword evidence="4 5" id="KW-0472">Membrane</keyword>
<evidence type="ECO:0008006" key="8">
    <source>
        <dbReference type="Google" id="ProtNLM"/>
    </source>
</evidence>
<dbReference type="EMBL" id="CP003696">
    <property type="protein sequence ID" value="AGP31067.1"/>
    <property type="molecule type" value="Genomic_DNA"/>
</dbReference>
<gene>
    <name evidence="6" type="ORF">A606_07100</name>
</gene>
<keyword evidence="2 5" id="KW-0812">Transmembrane</keyword>
<evidence type="ECO:0000313" key="7">
    <source>
        <dbReference type="Proteomes" id="UP000014809"/>
    </source>
</evidence>
<protein>
    <recommendedName>
        <fullName evidence="8">VIT family protein</fullName>
    </recommendedName>
</protein>
<dbReference type="Pfam" id="PF01988">
    <property type="entry name" value="VIT1"/>
    <property type="match status" value="1"/>
</dbReference>
<keyword evidence="7" id="KW-1185">Reference proteome</keyword>
<sequence>MGVRMPTPETVRSRVADVNDGVLAVAGVVEGLAVAGAAQLPVIVSIAAVAGMVSVGGTRFAEETAELEVQRDLIAEEQRLLELNPEEEIAELREHFMSKGVSEATADAVARELDAADALSAQLETEYGITDLMEPARPWKEGLGSGLFFLLGAMIPVILVRTVPREWVEEYMIFGVALSLALSSAVLARLGHTHILATILRSLFIGMAALGAATITGLLLE</sequence>
<evidence type="ECO:0000256" key="3">
    <source>
        <dbReference type="ARBA" id="ARBA00022989"/>
    </source>
</evidence>
<evidence type="ECO:0000313" key="6">
    <source>
        <dbReference type="EMBL" id="AGP31067.1"/>
    </source>
</evidence>
<feature type="transmembrane region" description="Helical" evidence="5">
    <location>
        <begin position="142"/>
        <end position="159"/>
    </location>
</feature>
<dbReference type="STRING" id="1200352.A606_07100"/>
<name>S4XD45_9CORY</name>
<feature type="transmembrane region" description="Helical" evidence="5">
    <location>
        <begin position="202"/>
        <end position="220"/>
    </location>
</feature>
<dbReference type="GO" id="GO:0012505">
    <property type="term" value="C:endomembrane system"/>
    <property type="evidence" value="ECO:0007669"/>
    <property type="project" value="UniProtKB-SubCell"/>
</dbReference>
<feature type="transmembrane region" description="Helical" evidence="5">
    <location>
        <begin position="171"/>
        <end position="190"/>
    </location>
</feature>
<accession>S4XD45</accession>
<evidence type="ECO:0000256" key="5">
    <source>
        <dbReference type="SAM" id="Phobius"/>
    </source>
</evidence>
<evidence type="ECO:0000256" key="1">
    <source>
        <dbReference type="ARBA" id="ARBA00004127"/>
    </source>
</evidence>
<dbReference type="GO" id="GO:0030026">
    <property type="term" value="P:intracellular manganese ion homeostasis"/>
    <property type="evidence" value="ECO:0007669"/>
    <property type="project" value="InterPro"/>
</dbReference>